<keyword evidence="3" id="KW-0677">Repeat</keyword>
<name>A0AAV7QKP4_PLEWA</name>
<dbReference type="GO" id="GO:0048013">
    <property type="term" value="P:ephrin receptor signaling pathway"/>
    <property type="evidence" value="ECO:0007669"/>
    <property type="project" value="TreeGrafter"/>
</dbReference>
<evidence type="ECO:0000256" key="1">
    <source>
        <dbReference type="ARBA" id="ARBA00004496"/>
    </source>
</evidence>
<dbReference type="InterPro" id="IPR041882">
    <property type="entry name" value="SAM_ANKS1_repeat2"/>
</dbReference>
<feature type="domain" description="PID" evidence="7">
    <location>
        <begin position="956"/>
        <end position="1082"/>
    </location>
</feature>
<evidence type="ECO:0000259" key="7">
    <source>
        <dbReference type="PROSITE" id="PS01179"/>
    </source>
</evidence>
<dbReference type="SMART" id="SM00454">
    <property type="entry name" value="SAM"/>
    <property type="match status" value="2"/>
</dbReference>
<dbReference type="SMART" id="SM00248">
    <property type="entry name" value="ANK"/>
    <property type="match status" value="6"/>
</dbReference>
<dbReference type="AlphaFoldDB" id="A0AAV7QKP4"/>
<feature type="repeat" description="ANK" evidence="5">
    <location>
        <begin position="125"/>
        <end position="157"/>
    </location>
</feature>
<feature type="compositionally biased region" description="Basic and acidic residues" evidence="6">
    <location>
        <begin position="894"/>
        <end position="925"/>
    </location>
</feature>
<feature type="compositionally biased region" description="Basic and acidic residues" evidence="6">
    <location>
        <begin position="1132"/>
        <end position="1143"/>
    </location>
</feature>
<dbReference type="SUPFAM" id="SSF48403">
    <property type="entry name" value="Ankyrin repeat"/>
    <property type="match status" value="1"/>
</dbReference>
<dbReference type="Pfam" id="PF00640">
    <property type="entry name" value="PID"/>
    <property type="match status" value="1"/>
</dbReference>
<organism evidence="9 10">
    <name type="scientific">Pleurodeles waltl</name>
    <name type="common">Iberian ribbed newt</name>
    <dbReference type="NCBI Taxonomy" id="8319"/>
    <lineage>
        <taxon>Eukaryota</taxon>
        <taxon>Metazoa</taxon>
        <taxon>Chordata</taxon>
        <taxon>Craniata</taxon>
        <taxon>Vertebrata</taxon>
        <taxon>Euteleostomi</taxon>
        <taxon>Amphibia</taxon>
        <taxon>Batrachia</taxon>
        <taxon>Caudata</taxon>
        <taxon>Salamandroidea</taxon>
        <taxon>Salamandridae</taxon>
        <taxon>Pleurodelinae</taxon>
        <taxon>Pleurodeles</taxon>
    </lineage>
</organism>
<dbReference type="PROSITE" id="PS50088">
    <property type="entry name" value="ANK_REPEAT"/>
    <property type="match status" value="6"/>
</dbReference>
<dbReference type="GO" id="GO:0046875">
    <property type="term" value="F:ephrin receptor binding"/>
    <property type="evidence" value="ECO:0007669"/>
    <property type="project" value="TreeGrafter"/>
</dbReference>
<dbReference type="CDD" id="cd01274">
    <property type="entry name" value="PTB_Anks"/>
    <property type="match status" value="1"/>
</dbReference>
<dbReference type="CDD" id="cd09499">
    <property type="entry name" value="SAM_AIDA1AB-like_repeat1"/>
    <property type="match status" value="1"/>
</dbReference>
<dbReference type="InterPro" id="IPR002110">
    <property type="entry name" value="Ankyrin_rpt"/>
</dbReference>
<dbReference type="SUPFAM" id="SSF50729">
    <property type="entry name" value="PH domain-like"/>
    <property type="match status" value="1"/>
</dbReference>
<dbReference type="PROSITE" id="PS50105">
    <property type="entry name" value="SAM_DOMAIN"/>
    <property type="match status" value="2"/>
</dbReference>
<feature type="domain" description="SAM" evidence="8">
    <location>
        <begin position="785"/>
        <end position="844"/>
    </location>
</feature>
<gene>
    <name evidence="9" type="ORF">NDU88_005445</name>
</gene>
<feature type="domain" description="SAM" evidence="8">
    <location>
        <begin position="714"/>
        <end position="777"/>
    </location>
</feature>
<dbReference type="Gene3D" id="1.25.40.20">
    <property type="entry name" value="Ankyrin repeat-containing domain"/>
    <property type="match status" value="2"/>
</dbReference>
<evidence type="ECO:0000259" key="8">
    <source>
        <dbReference type="PROSITE" id="PS50105"/>
    </source>
</evidence>
<evidence type="ECO:0000313" key="9">
    <source>
        <dbReference type="EMBL" id="KAJ1139068.1"/>
    </source>
</evidence>
<dbReference type="PANTHER" id="PTHR24174:SF4">
    <property type="entry name" value="ANKYRIN REPEAT AND SAM DOMAIN-CONTAINING PROTEIN 1A"/>
    <property type="match status" value="1"/>
</dbReference>
<dbReference type="InterPro" id="IPR036770">
    <property type="entry name" value="Ankyrin_rpt-contain_sf"/>
</dbReference>
<dbReference type="Pfam" id="PF12796">
    <property type="entry name" value="Ank_2"/>
    <property type="match status" value="3"/>
</dbReference>
<evidence type="ECO:0000256" key="5">
    <source>
        <dbReference type="PROSITE-ProRule" id="PRU00023"/>
    </source>
</evidence>
<dbReference type="PRINTS" id="PR01415">
    <property type="entry name" value="ANKYRIN"/>
</dbReference>
<keyword evidence="2" id="KW-0963">Cytoplasm</keyword>
<dbReference type="InterPro" id="IPR006020">
    <property type="entry name" value="PTB/PI_dom"/>
</dbReference>
<evidence type="ECO:0000256" key="4">
    <source>
        <dbReference type="ARBA" id="ARBA00023043"/>
    </source>
</evidence>
<protein>
    <recommendedName>
        <fullName evidence="11">Ankyrin repeat and SAM domain-containing protein 1A</fullName>
    </recommendedName>
</protein>
<evidence type="ECO:0000256" key="3">
    <source>
        <dbReference type="ARBA" id="ARBA00022737"/>
    </source>
</evidence>
<dbReference type="InterPro" id="IPR011993">
    <property type="entry name" value="PH-like_dom_sf"/>
</dbReference>
<dbReference type="PROSITE" id="PS50297">
    <property type="entry name" value="ANK_REP_REGION"/>
    <property type="match status" value="5"/>
</dbReference>
<evidence type="ECO:0000256" key="2">
    <source>
        <dbReference type="ARBA" id="ARBA00022490"/>
    </source>
</evidence>
<dbReference type="FunFam" id="2.30.29.30:FF:000045">
    <property type="entry name" value="Ankyrin repeat and sterile alpha motif domain-containing protein 1B"/>
    <property type="match status" value="1"/>
</dbReference>
<dbReference type="PANTHER" id="PTHR24174">
    <property type="entry name" value="ANKYRIN REPEAT AND STERILE ALPHA MOTIF DOMAIN-CONTAINING PROTEIN 1"/>
    <property type="match status" value="1"/>
</dbReference>
<comment type="subcellular location">
    <subcellularLocation>
        <location evidence="1">Cytoplasm</location>
    </subcellularLocation>
</comment>
<dbReference type="InterPro" id="IPR041880">
    <property type="entry name" value="SAM_ANKS1_repeat1"/>
</dbReference>
<feature type="region of interest" description="Disordered" evidence="6">
    <location>
        <begin position="548"/>
        <end position="568"/>
    </location>
</feature>
<feature type="compositionally biased region" description="Basic and acidic residues" evidence="6">
    <location>
        <begin position="628"/>
        <end position="643"/>
    </location>
</feature>
<dbReference type="Proteomes" id="UP001066276">
    <property type="component" value="Chromosome 6"/>
</dbReference>
<dbReference type="Gene3D" id="1.10.150.50">
    <property type="entry name" value="Transcription Factor, Ets-1"/>
    <property type="match status" value="2"/>
</dbReference>
<dbReference type="Pfam" id="PF00536">
    <property type="entry name" value="SAM_1"/>
    <property type="match status" value="2"/>
</dbReference>
<feature type="compositionally biased region" description="Polar residues" evidence="6">
    <location>
        <begin position="580"/>
        <end position="593"/>
    </location>
</feature>
<dbReference type="PROSITE" id="PS01179">
    <property type="entry name" value="PID"/>
    <property type="match status" value="1"/>
</dbReference>
<dbReference type="InterPro" id="IPR001660">
    <property type="entry name" value="SAM"/>
</dbReference>
<dbReference type="CDD" id="cd09500">
    <property type="entry name" value="SAM_AIDA1AB-like_repeat2"/>
    <property type="match status" value="1"/>
</dbReference>
<keyword evidence="4 5" id="KW-0040">ANK repeat</keyword>
<feature type="compositionally biased region" description="Polar residues" evidence="6">
    <location>
        <begin position="548"/>
        <end position="567"/>
    </location>
</feature>
<evidence type="ECO:0000256" key="6">
    <source>
        <dbReference type="SAM" id="MobiDB-lite"/>
    </source>
</evidence>
<feature type="repeat" description="ANK" evidence="5">
    <location>
        <begin position="158"/>
        <end position="190"/>
    </location>
</feature>
<feature type="compositionally biased region" description="Basic and acidic residues" evidence="6">
    <location>
        <begin position="325"/>
        <end position="336"/>
    </location>
</feature>
<dbReference type="InterPro" id="IPR033635">
    <property type="entry name" value="ANKS1/Caskin"/>
</dbReference>
<keyword evidence="10" id="KW-1185">Reference proteome</keyword>
<feature type="repeat" description="ANK" evidence="5">
    <location>
        <begin position="92"/>
        <end position="124"/>
    </location>
</feature>
<accession>A0AAV7QKP4</accession>
<dbReference type="GO" id="GO:0005829">
    <property type="term" value="C:cytosol"/>
    <property type="evidence" value="ECO:0007669"/>
    <property type="project" value="TreeGrafter"/>
</dbReference>
<feature type="region of interest" description="Disordered" evidence="6">
    <location>
        <begin position="1087"/>
        <end position="1143"/>
    </location>
</feature>
<feature type="region of interest" description="Disordered" evidence="6">
    <location>
        <begin position="320"/>
        <end position="517"/>
    </location>
</feature>
<feature type="repeat" description="ANK" evidence="5">
    <location>
        <begin position="56"/>
        <end position="88"/>
    </location>
</feature>
<dbReference type="EMBL" id="JANPWB010000010">
    <property type="protein sequence ID" value="KAJ1139068.1"/>
    <property type="molecule type" value="Genomic_DNA"/>
</dbReference>
<feature type="repeat" description="ANK" evidence="5">
    <location>
        <begin position="23"/>
        <end position="55"/>
    </location>
</feature>
<dbReference type="SUPFAM" id="SSF47769">
    <property type="entry name" value="SAM/Pointed domain"/>
    <property type="match status" value="2"/>
</dbReference>
<comment type="caution">
    <text evidence="9">The sequence shown here is derived from an EMBL/GenBank/DDBJ whole genome shotgun (WGS) entry which is preliminary data.</text>
</comment>
<feature type="region of interest" description="Disordered" evidence="6">
    <location>
        <begin position="845"/>
        <end position="934"/>
    </location>
</feature>
<proteinExistence type="predicted"/>
<sequence>MSLRSLVEKSIWRGPNVNCVDSTGYTPLHHASLNGHRDVVEALLRNDAITNVGDCKGCYPLHLAAWKGDAQIVKLLIHQGPSHTKVNEQNNDNETALHCAAQYGHTEVVKVLLEELTDPTMRNNKFETPLDLAALYGRLEVVKMLLNAHPNLLSCNTKKHTPLHLAARNGHKAVVKVLLDAGMDINYQTEKGSALHEAALCGKTDVVQILLDAGIDVHIKDNRGFTSLDIMKEVPSQKSQQIAALIQEYTASKASAKEAEKIPSALPPIVPNVEFVLRNAQGEVEKAMSELHLNFAEEPEQECPYEALYNATSCHSLDSLMSGKSSDRDSLGHETETTLVKAQSRERPPPPAKPPPDEEEEHREKRLGPNAPCEATGARRKSRGSTTEGEDENPYELLVTAKTKRPVTLEGRSKGEVLVPTAILGVQPQARPRKGVPSQDSQQQMNRRSSSDISIGHSEAEGHGSDKPRVYISSEDLNQQRRSSSDRSRDSPGSSDDTQLLEQFSGLLHGSSPVGEIKEDPFRLLSSISKGAPEGLTTASGLGYSYATQMEGTGSHPSAFTQTQSPPESLKQLLYTSVLRTSPSRSDTETSVTDVGLVQPSRPEEEQDDDENGEGLNGAMSMGQHNRPKMELRLSRSLSKSDSDLLTCSPTDDDVLGGRSESLSNCSAGKKRLEKSPSFTSEWDEIDQIMNSIGKGIEFSQERQTISGWRMLEQSVGEWLESFGLQQYERKLLLNGFDDVRFLASNVMEDQDLLEIGITDPQHRRKLLQAARALPKVRPLGSDGHSQPSVSSWLESLGLQHYIHSFLSSGYSSIDMVKNLWELETVNVLKVNLLGHRKRIMASLADRPIEEPPPQKPPRFSQLKDLQSQESHPLSPYESCTWKSTEHLLPPGDAGRRRQDGSHDMTSHHRVDRAASQEERRESKLTLRPPSLATPYAPLQNWQHQPEKLIFDSCGYEANYLGSMLIKDLRGTDSTQDACAKMRKSTEQMKKTPTIILSISYKGVKFIDASNKNVIAEHEIRNISCAAQDPEDLCTFAYITKDLQTSHHYCHVFSTVDVNLTYEIILTLGQAFEVAYQLALQAQKSRSADTTEIKSSKPVPKPRASVRRSTMDQPDSDQDYRPHAGVSWVVEPKQDSKRGLSTN</sequence>
<feature type="region of interest" description="Disordered" evidence="6">
    <location>
        <begin position="580"/>
        <end position="660"/>
    </location>
</feature>
<feature type="repeat" description="ANK" evidence="5">
    <location>
        <begin position="190"/>
        <end position="222"/>
    </location>
</feature>
<feature type="compositionally biased region" description="Basic and acidic residues" evidence="6">
    <location>
        <begin position="458"/>
        <end position="469"/>
    </location>
</feature>
<feature type="compositionally biased region" description="Polar residues" evidence="6">
    <location>
        <begin position="438"/>
        <end position="453"/>
    </location>
</feature>
<dbReference type="SMART" id="SM00462">
    <property type="entry name" value="PTB"/>
    <property type="match status" value="1"/>
</dbReference>
<dbReference type="Gene3D" id="2.30.29.30">
    <property type="entry name" value="Pleckstrin-homology domain (PH domain)/Phosphotyrosine-binding domain (PTB)"/>
    <property type="match status" value="1"/>
</dbReference>
<evidence type="ECO:0008006" key="11">
    <source>
        <dbReference type="Google" id="ProtNLM"/>
    </source>
</evidence>
<dbReference type="InterPro" id="IPR013761">
    <property type="entry name" value="SAM/pointed_sf"/>
</dbReference>
<reference evidence="9" key="1">
    <citation type="journal article" date="2022" name="bioRxiv">
        <title>Sequencing and chromosome-scale assembly of the giantPleurodeles waltlgenome.</title>
        <authorList>
            <person name="Brown T."/>
            <person name="Elewa A."/>
            <person name="Iarovenko S."/>
            <person name="Subramanian E."/>
            <person name="Araus A.J."/>
            <person name="Petzold A."/>
            <person name="Susuki M."/>
            <person name="Suzuki K.-i.T."/>
            <person name="Hayashi T."/>
            <person name="Toyoda A."/>
            <person name="Oliveira C."/>
            <person name="Osipova E."/>
            <person name="Leigh N.D."/>
            <person name="Simon A."/>
            <person name="Yun M.H."/>
        </authorList>
    </citation>
    <scope>NUCLEOTIDE SEQUENCE</scope>
    <source>
        <strain evidence="9">20211129_DDA</strain>
        <tissue evidence="9">Liver</tissue>
    </source>
</reference>
<evidence type="ECO:0000313" key="10">
    <source>
        <dbReference type="Proteomes" id="UP001066276"/>
    </source>
</evidence>